<evidence type="ECO:0000259" key="2">
    <source>
        <dbReference type="Pfam" id="PF13026"/>
    </source>
</evidence>
<keyword evidence="3" id="KW-0378">Hydrolase</keyword>
<evidence type="ECO:0000259" key="1">
    <source>
        <dbReference type="Pfam" id="PF12146"/>
    </source>
</evidence>
<dbReference type="STRING" id="1387353.BSF38_04611"/>
<dbReference type="InterPro" id="IPR022742">
    <property type="entry name" value="Hydrolase_4"/>
</dbReference>
<dbReference type="Proteomes" id="UP000186309">
    <property type="component" value="Chromosome"/>
</dbReference>
<dbReference type="InterPro" id="IPR024981">
    <property type="entry name" value="DUF3887"/>
</dbReference>
<gene>
    <name evidence="3" type="primary">estD_2</name>
    <name evidence="3" type="ORF">BSF38_04611</name>
</gene>
<organism evidence="3 4">
    <name type="scientific">Paludisphaera borealis</name>
    <dbReference type="NCBI Taxonomy" id="1387353"/>
    <lineage>
        <taxon>Bacteria</taxon>
        <taxon>Pseudomonadati</taxon>
        <taxon>Planctomycetota</taxon>
        <taxon>Planctomycetia</taxon>
        <taxon>Isosphaerales</taxon>
        <taxon>Isosphaeraceae</taxon>
        <taxon>Paludisphaera</taxon>
    </lineage>
</organism>
<dbReference type="InterPro" id="IPR029058">
    <property type="entry name" value="AB_hydrolase_fold"/>
</dbReference>
<sequence length="439" mass="47921">MLQVLPIVLMMVVAGDVKDDARTFLEKCQASRFEEASANFDAKMKEVLPPAKLSQTWEGLIKQLGPITKTGEPREDKVGKSRRAKIRCEFKSTALDALVSFNAEGKIEGFFLVPAEDSKTAEGATKRADPPYVDRSKFTEEKVTVGAEGWPLPGVLTRPKGTAKSPLVILVHGSGPQDRDETIGPNTPFRDLAHGLSSRGVAVLRYDKRTKAHVARYVADPAVVAKITIKEEVVDDVLATIAQARRMSGIDPDRVFVLGHSLGGTLAPLIAQKDGKLAGVILMAASNRPPHELIRDQLDHIKKVDPDQAVELAKDKTIDEALARMKAGKARDDEKILGASVYYWKSMAAVQSAKLAGSLAKLPVLVLQGGRDYQVTEVDFDAFRQALKGRANTAFHLYPDLNHCFQKGEGKATPAEYGKPGIVDERVIRDVSGWVRSIR</sequence>
<evidence type="ECO:0000313" key="3">
    <source>
        <dbReference type="EMBL" id="APW63053.1"/>
    </source>
</evidence>
<dbReference type="EC" id="3.1.1.1" evidence="3"/>
<dbReference type="OrthoDB" id="9809549at2"/>
<dbReference type="EMBL" id="CP019082">
    <property type="protein sequence ID" value="APW63053.1"/>
    <property type="molecule type" value="Genomic_DNA"/>
</dbReference>
<dbReference type="AlphaFoldDB" id="A0A1U7CVZ5"/>
<dbReference type="PANTHER" id="PTHR43265">
    <property type="entry name" value="ESTERASE ESTD"/>
    <property type="match status" value="1"/>
</dbReference>
<dbReference type="Pfam" id="PF13026">
    <property type="entry name" value="DUF3887"/>
    <property type="match status" value="1"/>
</dbReference>
<dbReference type="GO" id="GO:0106435">
    <property type="term" value="F:carboxylesterase activity"/>
    <property type="evidence" value="ECO:0007669"/>
    <property type="project" value="UniProtKB-EC"/>
</dbReference>
<proteinExistence type="predicted"/>
<dbReference type="InterPro" id="IPR053145">
    <property type="entry name" value="AB_hydrolase_Est10"/>
</dbReference>
<reference evidence="4" key="1">
    <citation type="submission" date="2016-12" db="EMBL/GenBank/DDBJ databases">
        <title>Comparative genomics of four Isosphaeraceae planctomycetes: a common pool of plasmids and glycoside hydrolase genes.</title>
        <authorList>
            <person name="Ivanova A."/>
        </authorList>
    </citation>
    <scope>NUCLEOTIDE SEQUENCE [LARGE SCALE GENOMIC DNA]</scope>
    <source>
        <strain evidence="4">PX4</strain>
    </source>
</reference>
<accession>A0A1U7CVZ5</accession>
<dbReference type="SUPFAM" id="SSF53474">
    <property type="entry name" value="alpha/beta-Hydrolases"/>
    <property type="match status" value="1"/>
</dbReference>
<dbReference type="Pfam" id="PF12146">
    <property type="entry name" value="Hydrolase_4"/>
    <property type="match status" value="1"/>
</dbReference>
<dbReference type="KEGG" id="pbor:BSF38_04611"/>
<dbReference type="Gene3D" id="3.40.50.1820">
    <property type="entry name" value="alpha/beta hydrolase"/>
    <property type="match status" value="1"/>
</dbReference>
<keyword evidence="4" id="KW-1185">Reference proteome</keyword>
<dbReference type="Gene3D" id="3.10.450.590">
    <property type="match status" value="1"/>
</dbReference>
<dbReference type="PANTHER" id="PTHR43265:SF1">
    <property type="entry name" value="ESTERASE ESTD"/>
    <property type="match status" value="1"/>
</dbReference>
<name>A0A1U7CVZ5_9BACT</name>
<feature type="domain" description="Serine aminopeptidase S33" evidence="1">
    <location>
        <begin position="189"/>
        <end position="404"/>
    </location>
</feature>
<feature type="domain" description="DUF3887" evidence="2">
    <location>
        <begin position="21"/>
        <end position="110"/>
    </location>
</feature>
<evidence type="ECO:0000313" key="4">
    <source>
        <dbReference type="Proteomes" id="UP000186309"/>
    </source>
</evidence>
<dbReference type="RefSeq" id="WP_083713299.1">
    <property type="nucleotide sequence ID" value="NZ_CP019082.1"/>
</dbReference>
<protein>
    <submittedName>
        <fullName evidence="3">Esterase EstD</fullName>
        <ecNumber evidence="3">3.1.1.1</ecNumber>
    </submittedName>
</protein>